<sequence>MEVEENIAFNFKLNGSDPPPHLRHTWGERLDEVDSFLDQHGPFDVIIASDILLYTKHYPALLATLEHIMGPHDDSTGPGSDTEPVPEGQGKAGRPSVLLMSWKRRILEGEGENFFAMAERSGKFRVKEAGSKIFEITRIS</sequence>
<dbReference type="Gene3D" id="3.40.50.150">
    <property type="entry name" value="Vaccinia Virus protein VP39"/>
    <property type="match status" value="1"/>
</dbReference>
<dbReference type="AlphaFoldDB" id="A0A139AC69"/>
<evidence type="ECO:0000313" key="2">
    <source>
        <dbReference type="EMBL" id="KXS14328.1"/>
    </source>
</evidence>
<feature type="region of interest" description="Disordered" evidence="1">
    <location>
        <begin position="69"/>
        <end position="95"/>
    </location>
</feature>
<dbReference type="EMBL" id="KQ965770">
    <property type="protein sequence ID" value="KXS14328.1"/>
    <property type="molecule type" value="Genomic_DNA"/>
</dbReference>
<protein>
    <submittedName>
        <fullName evidence="2">Uncharacterized protein</fullName>
    </submittedName>
</protein>
<organism evidence="2 3">
    <name type="scientific">Gonapodya prolifera (strain JEL478)</name>
    <name type="common">Monoblepharis prolifera</name>
    <dbReference type="NCBI Taxonomy" id="1344416"/>
    <lineage>
        <taxon>Eukaryota</taxon>
        <taxon>Fungi</taxon>
        <taxon>Fungi incertae sedis</taxon>
        <taxon>Chytridiomycota</taxon>
        <taxon>Chytridiomycota incertae sedis</taxon>
        <taxon>Monoblepharidomycetes</taxon>
        <taxon>Monoblepharidales</taxon>
        <taxon>Gonapodyaceae</taxon>
        <taxon>Gonapodya</taxon>
    </lineage>
</organism>
<name>A0A139AC69_GONPJ</name>
<evidence type="ECO:0000313" key="3">
    <source>
        <dbReference type="Proteomes" id="UP000070544"/>
    </source>
</evidence>
<evidence type="ECO:0000256" key="1">
    <source>
        <dbReference type="SAM" id="MobiDB-lite"/>
    </source>
</evidence>
<dbReference type="Pfam" id="PF10294">
    <property type="entry name" value="Methyltransf_16"/>
    <property type="match status" value="1"/>
</dbReference>
<dbReference type="InterPro" id="IPR029063">
    <property type="entry name" value="SAM-dependent_MTases_sf"/>
</dbReference>
<dbReference type="InterPro" id="IPR019410">
    <property type="entry name" value="Methyltransf_16"/>
</dbReference>
<keyword evidence="3" id="KW-1185">Reference proteome</keyword>
<dbReference type="OrthoDB" id="194386at2759"/>
<dbReference type="Proteomes" id="UP000070544">
    <property type="component" value="Unassembled WGS sequence"/>
</dbReference>
<reference evidence="2 3" key="1">
    <citation type="journal article" date="2015" name="Genome Biol. Evol.">
        <title>Phylogenomic analyses indicate that early fungi evolved digesting cell walls of algal ancestors of land plants.</title>
        <authorList>
            <person name="Chang Y."/>
            <person name="Wang S."/>
            <person name="Sekimoto S."/>
            <person name="Aerts A.L."/>
            <person name="Choi C."/>
            <person name="Clum A."/>
            <person name="LaButti K.M."/>
            <person name="Lindquist E.A."/>
            <person name="Yee Ngan C."/>
            <person name="Ohm R.A."/>
            <person name="Salamov A.A."/>
            <person name="Grigoriev I.V."/>
            <person name="Spatafora J.W."/>
            <person name="Berbee M.L."/>
        </authorList>
    </citation>
    <scope>NUCLEOTIDE SEQUENCE [LARGE SCALE GENOMIC DNA]</scope>
    <source>
        <strain evidence="2 3">JEL478</strain>
    </source>
</reference>
<accession>A0A139AC69</accession>
<gene>
    <name evidence="2" type="ORF">M427DRAFT_353690</name>
</gene>
<proteinExistence type="predicted"/>